<comment type="caution">
    <text evidence="1">The sequence shown here is derived from an EMBL/GenBank/DDBJ whole genome shotgun (WGS) entry which is preliminary data.</text>
</comment>
<feature type="non-terminal residue" evidence="1">
    <location>
        <position position="1"/>
    </location>
</feature>
<accession>A0ABU6UCU6</accession>
<organism evidence="1 2">
    <name type="scientific">Stylosanthes scabra</name>
    <dbReference type="NCBI Taxonomy" id="79078"/>
    <lineage>
        <taxon>Eukaryota</taxon>
        <taxon>Viridiplantae</taxon>
        <taxon>Streptophyta</taxon>
        <taxon>Embryophyta</taxon>
        <taxon>Tracheophyta</taxon>
        <taxon>Spermatophyta</taxon>
        <taxon>Magnoliopsida</taxon>
        <taxon>eudicotyledons</taxon>
        <taxon>Gunneridae</taxon>
        <taxon>Pentapetalae</taxon>
        <taxon>rosids</taxon>
        <taxon>fabids</taxon>
        <taxon>Fabales</taxon>
        <taxon>Fabaceae</taxon>
        <taxon>Papilionoideae</taxon>
        <taxon>50 kb inversion clade</taxon>
        <taxon>dalbergioids sensu lato</taxon>
        <taxon>Dalbergieae</taxon>
        <taxon>Pterocarpus clade</taxon>
        <taxon>Stylosanthes</taxon>
    </lineage>
</organism>
<gene>
    <name evidence="1" type="ORF">PIB30_038950</name>
</gene>
<evidence type="ECO:0000313" key="2">
    <source>
        <dbReference type="Proteomes" id="UP001341840"/>
    </source>
</evidence>
<evidence type="ECO:0000313" key="1">
    <source>
        <dbReference type="EMBL" id="MED6159077.1"/>
    </source>
</evidence>
<proteinExistence type="predicted"/>
<reference evidence="1 2" key="1">
    <citation type="journal article" date="2023" name="Plants (Basel)">
        <title>Bridging the Gap: Combining Genomics and Transcriptomics Approaches to Understand Stylosanthes scabra, an Orphan Legume from the Brazilian Caatinga.</title>
        <authorList>
            <person name="Ferreira-Neto J.R.C."/>
            <person name="da Silva M.D."/>
            <person name="Binneck E."/>
            <person name="de Melo N.F."/>
            <person name="da Silva R.H."/>
            <person name="de Melo A.L.T.M."/>
            <person name="Pandolfi V."/>
            <person name="Bustamante F.O."/>
            <person name="Brasileiro-Vidal A.C."/>
            <person name="Benko-Iseppon A.M."/>
        </authorList>
    </citation>
    <scope>NUCLEOTIDE SEQUENCE [LARGE SCALE GENOMIC DNA]</scope>
    <source>
        <tissue evidence="1">Leaves</tissue>
    </source>
</reference>
<keyword evidence="2" id="KW-1185">Reference proteome</keyword>
<dbReference type="EMBL" id="JASCZI010121032">
    <property type="protein sequence ID" value="MED6159077.1"/>
    <property type="molecule type" value="Genomic_DNA"/>
</dbReference>
<sequence>VKRQLSREQPVPKDPINLDGFLEVSARGEDQWWPTRHEDWYNDWKGRFEDERQITITPTPYAVMPTREYFDRWQVACRAHSLFPQDALDDPTAINNT</sequence>
<protein>
    <submittedName>
        <fullName evidence="1">Uncharacterized protein</fullName>
    </submittedName>
</protein>
<dbReference type="Proteomes" id="UP001341840">
    <property type="component" value="Unassembled WGS sequence"/>
</dbReference>
<name>A0ABU6UCU6_9FABA</name>